<dbReference type="eggNOG" id="COG3391">
    <property type="taxonomic scope" value="Bacteria"/>
</dbReference>
<comment type="caution">
    <text evidence="1">The sequence shown here is derived from an EMBL/GenBank/DDBJ whole genome shotgun (WGS) entry which is preliminary data.</text>
</comment>
<gene>
    <name evidence="1" type="ORF">BACCOPRO_02443</name>
</gene>
<evidence type="ECO:0000313" key="1">
    <source>
        <dbReference type="EMBL" id="EEF76936.1"/>
    </source>
</evidence>
<dbReference type="OrthoDB" id="1097750at2"/>
<dbReference type="AlphaFoldDB" id="S0FE30"/>
<dbReference type="PROSITE" id="PS51257">
    <property type="entry name" value="PROKAR_LIPOPROTEIN"/>
    <property type="match status" value="1"/>
</dbReference>
<dbReference type="Proteomes" id="UP000014073">
    <property type="component" value="Unassembled WGS sequence"/>
</dbReference>
<dbReference type="EMBL" id="ACBW01000157">
    <property type="protein sequence ID" value="EEF76936.1"/>
    <property type="molecule type" value="Genomic_DNA"/>
</dbReference>
<dbReference type="InterPro" id="IPR011042">
    <property type="entry name" value="6-blade_b-propeller_TolB-like"/>
</dbReference>
<protein>
    <recommendedName>
        <fullName evidence="3">6-bladed beta-propeller</fullName>
    </recommendedName>
</protein>
<keyword evidence="2" id="KW-1185">Reference proteome</keyword>
<evidence type="ECO:0008006" key="3">
    <source>
        <dbReference type="Google" id="ProtNLM"/>
    </source>
</evidence>
<dbReference type="Gene3D" id="2.120.10.30">
    <property type="entry name" value="TolB, C-terminal domain"/>
    <property type="match status" value="1"/>
</dbReference>
<dbReference type="STRING" id="547042.BACCOPRO_02443"/>
<accession>S0FE30</accession>
<proteinExistence type="predicted"/>
<name>S0FE30_9BACT</name>
<dbReference type="HOGENOM" id="CLU_040031_0_0_10"/>
<evidence type="ECO:0000313" key="2">
    <source>
        <dbReference type="Proteomes" id="UP000014073"/>
    </source>
</evidence>
<organism evidence="1 2">
    <name type="scientific">Phocaeicola coprophilus DSM 18228 = JCM 13818</name>
    <dbReference type="NCBI Taxonomy" id="547042"/>
    <lineage>
        <taxon>Bacteria</taxon>
        <taxon>Pseudomonadati</taxon>
        <taxon>Bacteroidota</taxon>
        <taxon>Bacteroidia</taxon>
        <taxon>Bacteroidales</taxon>
        <taxon>Bacteroidaceae</taxon>
        <taxon>Phocaeicola</taxon>
    </lineage>
</organism>
<dbReference type="Pfam" id="PF17170">
    <property type="entry name" value="DUF5128"/>
    <property type="match status" value="1"/>
</dbReference>
<reference evidence="1 2" key="1">
    <citation type="submission" date="2008-12" db="EMBL/GenBank/DDBJ databases">
        <authorList>
            <person name="Fulton L."/>
            <person name="Clifton S."/>
            <person name="Fulton B."/>
            <person name="Xu J."/>
            <person name="Minx P."/>
            <person name="Pepin K.H."/>
            <person name="Johnson M."/>
            <person name="Bhonagiri V."/>
            <person name="Nash W.E."/>
            <person name="Mardis E.R."/>
            <person name="Wilson R.K."/>
        </authorList>
    </citation>
    <scope>NUCLEOTIDE SEQUENCE [LARGE SCALE GENOMIC DNA]</scope>
    <source>
        <strain evidence="1 2">DSM 18228</strain>
    </source>
</reference>
<sequence length="382" mass="43010">MSFFGKSNQSLLVILNIILATACTGGSSKESCDSCEVPVDDTLFISSEYGNSESMSRNMSAVRFVILHEDDQTMFSDMNQLIDAFGKYFVVDSYSSRRVVSFDHDGKPFASYGRRGNGPGEYALPWNVDVSAEYVYIQDISQRKLIKYDHQGVFIDSKEIPFESKGFTLLKDGKILFKLEPSKETNYQLCVTDSMLTPLKYMLHYPDGYVGGWVTNNAFQKNKNGISYYCSPADTIYRLDYDGNLTGKRLLKFENGPIHESARINFIAAEEKGLITGGMHLLDNPVELSDGTCLMEVTDYTNEGTYTITLNPADGIRKVLKFADNMSVYDVIMPYKSDQENQVISYLDQMIAGKCYDFKILPDSLVKALDEGNRLLVVHEMK</sequence>